<keyword evidence="1" id="KW-1133">Transmembrane helix</keyword>
<dbReference type="RefSeq" id="WP_007787352.1">
    <property type="nucleotide sequence ID" value="NZ_CM001441.1"/>
</dbReference>
<dbReference type="CDD" id="cd12797">
    <property type="entry name" value="M23_peptidase"/>
    <property type="match status" value="1"/>
</dbReference>
<dbReference type="eggNOG" id="COG4942">
    <property type="taxonomic scope" value="Bacteria"/>
</dbReference>
<reference evidence="3 4" key="1">
    <citation type="submission" date="2011-11" db="EMBL/GenBank/DDBJ databases">
        <title>The Noncontiguous Finished genome of Desulfosporosinus youngiae DSM 17734.</title>
        <authorList>
            <consortium name="US DOE Joint Genome Institute (JGI-PGF)"/>
            <person name="Lucas S."/>
            <person name="Han J."/>
            <person name="Lapidus A."/>
            <person name="Cheng J.-F."/>
            <person name="Goodwin L."/>
            <person name="Pitluck S."/>
            <person name="Peters L."/>
            <person name="Ovchinnikova G."/>
            <person name="Lu M."/>
            <person name="Land M.L."/>
            <person name="Hauser L."/>
            <person name="Pester M."/>
            <person name="Spring S."/>
            <person name="Ollivier B."/>
            <person name="Rattei T."/>
            <person name="Klenk H.-P."/>
            <person name="Wagner M."/>
            <person name="Loy A."/>
            <person name="Woyke T.J."/>
        </authorList>
    </citation>
    <scope>NUCLEOTIDE SEQUENCE [LARGE SCALE GENOMIC DNA]</scope>
    <source>
        <strain evidence="3 4">DSM 17734</strain>
    </source>
</reference>
<dbReference type="Proteomes" id="UP000005104">
    <property type="component" value="Chromosome"/>
</dbReference>
<dbReference type="EMBL" id="CM001441">
    <property type="protein sequence ID" value="EHQ92109.1"/>
    <property type="molecule type" value="Genomic_DNA"/>
</dbReference>
<dbReference type="PANTHER" id="PTHR21666:SF270">
    <property type="entry name" value="MUREIN HYDROLASE ACTIVATOR ENVC"/>
    <property type="match status" value="1"/>
</dbReference>
<dbReference type="SUPFAM" id="SSF51261">
    <property type="entry name" value="Duplicated hybrid motif"/>
    <property type="match status" value="1"/>
</dbReference>
<dbReference type="GO" id="GO:0004222">
    <property type="term" value="F:metalloendopeptidase activity"/>
    <property type="evidence" value="ECO:0007669"/>
    <property type="project" value="TreeGrafter"/>
</dbReference>
<evidence type="ECO:0000256" key="1">
    <source>
        <dbReference type="SAM" id="Phobius"/>
    </source>
</evidence>
<accession>H5XZR3</accession>
<evidence type="ECO:0000259" key="2">
    <source>
        <dbReference type="Pfam" id="PF01551"/>
    </source>
</evidence>
<gene>
    <name evidence="3" type="ORF">DesyoDRAFT_5178</name>
</gene>
<evidence type="ECO:0000313" key="4">
    <source>
        <dbReference type="Proteomes" id="UP000005104"/>
    </source>
</evidence>
<dbReference type="AlphaFoldDB" id="H5XZR3"/>
<protein>
    <submittedName>
        <fullName evidence="3">Metalloendopeptidase-like membrane protein</fullName>
    </submittedName>
</protein>
<dbReference type="Gene3D" id="2.70.70.10">
    <property type="entry name" value="Glucose Permease (Domain IIA)"/>
    <property type="match status" value="1"/>
</dbReference>
<keyword evidence="4" id="KW-1185">Reference proteome</keyword>
<sequence length="209" mass="22320">MIIAALKTGVILAIVTMVMTKPVLFMSYMHVIVLLGCTSLIVLYVGGFRPGIRWVGITLVGYILLHIFIDVNGNGETFVKGEYIAPVIGPVSSPYGPRASSPDGFHYGIDFAVPEGTRVLASKPGTICFAGYKGNIVGNVVEINHQDGAQTMYAHNSQVLVYVGQSVQQGDVIALSGNTGRSTGPHVHFEIRLDNGKTSVDPAPHLNLQ</sequence>
<proteinExistence type="predicted"/>
<name>H5XZR3_9FIRM</name>
<evidence type="ECO:0000313" key="3">
    <source>
        <dbReference type="EMBL" id="EHQ92109.1"/>
    </source>
</evidence>
<dbReference type="InterPro" id="IPR011055">
    <property type="entry name" value="Dup_hybrid_motif"/>
</dbReference>
<dbReference type="OrthoDB" id="9814460at2"/>
<feature type="transmembrane region" description="Helical" evidence="1">
    <location>
        <begin position="25"/>
        <end position="45"/>
    </location>
</feature>
<dbReference type="MEROPS" id="M23.009"/>
<feature type="transmembrane region" description="Helical" evidence="1">
    <location>
        <begin position="52"/>
        <end position="69"/>
    </location>
</feature>
<organism evidence="3 4">
    <name type="scientific">Desulfosporosinus youngiae DSM 17734</name>
    <dbReference type="NCBI Taxonomy" id="768710"/>
    <lineage>
        <taxon>Bacteria</taxon>
        <taxon>Bacillati</taxon>
        <taxon>Bacillota</taxon>
        <taxon>Clostridia</taxon>
        <taxon>Eubacteriales</taxon>
        <taxon>Desulfitobacteriaceae</taxon>
        <taxon>Desulfosporosinus</taxon>
    </lineage>
</organism>
<keyword evidence="1" id="KW-0812">Transmembrane</keyword>
<dbReference type="HOGENOM" id="CLU_1313771_0_0_9"/>
<keyword evidence="1" id="KW-0472">Membrane</keyword>
<feature type="domain" description="M23ase beta-sheet core" evidence="2">
    <location>
        <begin position="105"/>
        <end position="202"/>
    </location>
</feature>
<dbReference type="PANTHER" id="PTHR21666">
    <property type="entry name" value="PEPTIDASE-RELATED"/>
    <property type="match status" value="1"/>
</dbReference>
<dbReference type="Pfam" id="PF01551">
    <property type="entry name" value="Peptidase_M23"/>
    <property type="match status" value="1"/>
</dbReference>
<dbReference type="InterPro" id="IPR050570">
    <property type="entry name" value="Cell_wall_metabolism_enzyme"/>
</dbReference>
<dbReference type="InterPro" id="IPR016047">
    <property type="entry name" value="M23ase_b-sheet_dom"/>
</dbReference>
<dbReference type="STRING" id="768710.DesyoDRAFT_5178"/>